<dbReference type="AlphaFoldDB" id="A0AAE3IXV3"/>
<dbReference type="PANTHER" id="PTHR43876:SF25">
    <property type="entry name" value="MONOOXYGENASE NMA2164"/>
    <property type="match status" value="1"/>
</dbReference>
<dbReference type="InterPro" id="IPR036188">
    <property type="entry name" value="FAD/NAD-bd_sf"/>
</dbReference>
<keyword evidence="6" id="KW-0560">Oxidoreductase</keyword>
<dbReference type="GO" id="GO:0004497">
    <property type="term" value="F:monooxygenase activity"/>
    <property type="evidence" value="ECO:0007669"/>
    <property type="project" value="UniProtKB-KW"/>
</dbReference>
<sequence>MQDSPETPQSATDPLPVFSDIVVIGAGPAGLGFARALCGTGLTVTILERHPEAVLANPPEDGRDIALTQTSEKLMWEYGIWDRLDEAEIGYIRDAKVLNGKSSFALHFDSLENGADYLGRILPNHLIRKASYEATVGQAGFNLVTEADVAKVSANNAGGKVELTDGRVFHAKLVVAADSRFSETRRKMGIGAEMNDFGRTVIVCEVTHEGPHQDVAYECFHYDRTLAILPMPENRSSVVVTLPSHETDAVMQQSEEAFCRDIAARFDNQLGAMTLHSPRHAYPLMGVYAKNFVKPGFALVGDAAVGMHPVTAHGYNLGLVGANTLAVEIRKALEQGRDWADMTVLSAYERTHRRATAPLYYGTNAIVKLFTDTRLPAKVLRGAVLRLGERLPPVKRVIMNQLTQVPKSAG</sequence>
<name>A0AAE3IXV3_9RHOB</name>
<dbReference type="PRINTS" id="PR00420">
    <property type="entry name" value="RNGMNOXGNASE"/>
</dbReference>
<dbReference type="NCBIfam" id="TIGR01988">
    <property type="entry name" value="Ubi-OHases"/>
    <property type="match status" value="1"/>
</dbReference>
<gene>
    <name evidence="9" type="primary">ubiM</name>
    <name evidence="9" type="ORF">OH136_06770</name>
</gene>
<dbReference type="Pfam" id="PF01494">
    <property type="entry name" value="FAD_binding_3"/>
    <property type="match status" value="1"/>
</dbReference>
<keyword evidence="4" id="KW-0285">Flavoprotein</keyword>
<dbReference type="InterPro" id="IPR051205">
    <property type="entry name" value="UbiH/COQ6_monooxygenase"/>
</dbReference>
<evidence type="ECO:0000256" key="3">
    <source>
        <dbReference type="ARBA" id="ARBA00005349"/>
    </source>
</evidence>
<dbReference type="PANTHER" id="PTHR43876">
    <property type="entry name" value="UBIQUINONE BIOSYNTHESIS MONOOXYGENASE COQ6, MITOCHONDRIAL"/>
    <property type="match status" value="1"/>
</dbReference>
<proteinExistence type="inferred from homology"/>
<evidence type="ECO:0000256" key="5">
    <source>
        <dbReference type="ARBA" id="ARBA00022827"/>
    </source>
</evidence>
<dbReference type="InterPro" id="IPR010971">
    <property type="entry name" value="UbiH/COQ6"/>
</dbReference>
<evidence type="ECO:0000256" key="4">
    <source>
        <dbReference type="ARBA" id="ARBA00022630"/>
    </source>
</evidence>
<feature type="domain" description="FAD-binding" evidence="8">
    <location>
        <begin position="20"/>
        <end position="354"/>
    </location>
</feature>
<evidence type="ECO:0000256" key="6">
    <source>
        <dbReference type="ARBA" id="ARBA00023002"/>
    </source>
</evidence>
<comment type="cofactor">
    <cofactor evidence="1">
        <name>FAD</name>
        <dbReference type="ChEBI" id="CHEBI:57692"/>
    </cofactor>
</comment>
<dbReference type="NCBIfam" id="NF006593">
    <property type="entry name" value="PRK09126.1"/>
    <property type="match status" value="1"/>
</dbReference>
<keyword evidence="7" id="KW-0503">Monooxygenase</keyword>
<comment type="pathway">
    <text evidence="2">Cofactor biosynthesis; ubiquinone biosynthesis.</text>
</comment>
<evidence type="ECO:0000313" key="9">
    <source>
        <dbReference type="EMBL" id="MCV6824257.1"/>
    </source>
</evidence>
<evidence type="ECO:0000256" key="1">
    <source>
        <dbReference type="ARBA" id="ARBA00001974"/>
    </source>
</evidence>
<dbReference type="RefSeq" id="WP_263953072.1">
    <property type="nucleotide sequence ID" value="NZ_JAOYFC010000001.1"/>
</dbReference>
<comment type="caution">
    <text evidence="9">The sequence shown here is derived from an EMBL/GenBank/DDBJ whole genome shotgun (WGS) entry which is preliminary data.</text>
</comment>
<dbReference type="Gene3D" id="3.50.50.60">
    <property type="entry name" value="FAD/NAD(P)-binding domain"/>
    <property type="match status" value="2"/>
</dbReference>
<dbReference type="InterPro" id="IPR002938">
    <property type="entry name" value="FAD-bd"/>
</dbReference>
<organism evidence="9 10">
    <name type="scientific">Halocynthiibacter halioticoli</name>
    <dbReference type="NCBI Taxonomy" id="2986804"/>
    <lineage>
        <taxon>Bacteria</taxon>
        <taxon>Pseudomonadati</taxon>
        <taxon>Pseudomonadota</taxon>
        <taxon>Alphaproteobacteria</taxon>
        <taxon>Rhodobacterales</taxon>
        <taxon>Paracoccaceae</taxon>
        <taxon>Halocynthiibacter</taxon>
    </lineage>
</organism>
<evidence type="ECO:0000259" key="8">
    <source>
        <dbReference type="Pfam" id="PF01494"/>
    </source>
</evidence>
<evidence type="ECO:0000313" key="10">
    <source>
        <dbReference type="Proteomes" id="UP001208041"/>
    </source>
</evidence>
<keyword evidence="5" id="KW-0274">FAD</keyword>
<dbReference type="GO" id="GO:0016705">
    <property type="term" value="F:oxidoreductase activity, acting on paired donors, with incorporation or reduction of molecular oxygen"/>
    <property type="evidence" value="ECO:0007669"/>
    <property type="project" value="InterPro"/>
</dbReference>
<protein>
    <submittedName>
        <fullName evidence="9">5-demethoxyubiquinol-8 5-hydroxylase UbiM</fullName>
    </submittedName>
</protein>
<evidence type="ECO:0000256" key="2">
    <source>
        <dbReference type="ARBA" id="ARBA00004749"/>
    </source>
</evidence>
<dbReference type="SUPFAM" id="SSF51905">
    <property type="entry name" value="FAD/NAD(P)-binding domain"/>
    <property type="match status" value="1"/>
</dbReference>
<evidence type="ECO:0000256" key="7">
    <source>
        <dbReference type="ARBA" id="ARBA00023033"/>
    </source>
</evidence>
<reference evidence="9" key="1">
    <citation type="submission" date="2022-10" db="EMBL/GenBank/DDBJ databases">
        <authorList>
            <person name="Yue Y."/>
        </authorList>
    </citation>
    <scope>NUCLEOTIDE SEQUENCE</scope>
    <source>
        <strain evidence="9">Z654</strain>
    </source>
</reference>
<dbReference type="EMBL" id="JAOYFC010000001">
    <property type="protein sequence ID" value="MCV6824257.1"/>
    <property type="molecule type" value="Genomic_DNA"/>
</dbReference>
<keyword evidence="10" id="KW-1185">Reference proteome</keyword>
<dbReference type="GO" id="GO:0071949">
    <property type="term" value="F:FAD binding"/>
    <property type="evidence" value="ECO:0007669"/>
    <property type="project" value="InterPro"/>
</dbReference>
<comment type="similarity">
    <text evidence="3">Belongs to the UbiH/COQ6 family.</text>
</comment>
<dbReference type="Proteomes" id="UP001208041">
    <property type="component" value="Unassembled WGS sequence"/>
</dbReference>
<accession>A0AAE3IXV3</accession>
<dbReference type="GO" id="GO:0006744">
    <property type="term" value="P:ubiquinone biosynthetic process"/>
    <property type="evidence" value="ECO:0007669"/>
    <property type="project" value="InterPro"/>
</dbReference>